<dbReference type="EMBL" id="CP029186">
    <property type="protein sequence ID" value="AWH84454.1"/>
    <property type="molecule type" value="Genomic_DNA"/>
</dbReference>
<proteinExistence type="predicted"/>
<comment type="subcellular location">
    <subcellularLocation>
        <location evidence="1">Membrane</location>
        <topology evidence="1">Multi-pass membrane protein</topology>
    </subcellularLocation>
</comment>
<dbReference type="AlphaFoldDB" id="A0A2S1QVN4"/>
<protein>
    <recommendedName>
        <fullName evidence="6">O-antigen ligase-related domain-containing protein</fullName>
    </recommendedName>
</protein>
<feature type="transmembrane region" description="Helical" evidence="5">
    <location>
        <begin position="127"/>
        <end position="147"/>
    </location>
</feature>
<evidence type="ECO:0000313" key="8">
    <source>
        <dbReference type="Proteomes" id="UP000244929"/>
    </source>
</evidence>
<reference evidence="7 8" key="1">
    <citation type="submission" date="2018-04" db="EMBL/GenBank/DDBJ databases">
        <title>Genome sequencing of Flavobacterium sp. HYN0059.</title>
        <authorList>
            <person name="Yi H."/>
            <person name="Baek C."/>
        </authorList>
    </citation>
    <scope>NUCLEOTIDE SEQUENCE [LARGE SCALE GENOMIC DNA]</scope>
    <source>
        <strain evidence="7 8">HYN0059</strain>
    </source>
</reference>
<feature type="transmembrane region" description="Helical" evidence="5">
    <location>
        <begin position="362"/>
        <end position="380"/>
    </location>
</feature>
<keyword evidence="2 5" id="KW-0812">Transmembrane</keyword>
<dbReference type="Pfam" id="PF04932">
    <property type="entry name" value="Wzy_C"/>
    <property type="match status" value="1"/>
</dbReference>
<feature type="transmembrane region" description="Helical" evidence="5">
    <location>
        <begin position="24"/>
        <end position="55"/>
    </location>
</feature>
<keyword evidence="3 5" id="KW-1133">Transmembrane helix</keyword>
<dbReference type="InterPro" id="IPR007016">
    <property type="entry name" value="O-antigen_ligase-rel_domated"/>
</dbReference>
<evidence type="ECO:0000256" key="5">
    <source>
        <dbReference type="SAM" id="Phobius"/>
    </source>
</evidence>
<feature type="transmembrane region" description="Helical" evidence="5">
    <location>
        <begin position="392"/>
        <end position="411"/>
    </location>
</feature>
<organism evidence="7 8">
    <name type="scientific">Flavobacterium album</name>
    <dbReference type="NCBI Taxonomy" id="2175091"/>
    <lineage>
        <taxon>Bacteria</taxon>
        <taxon>Pseudomonadati</taxon>
        <taxon>Bacteroidota</taxon>
        <taxon>Flavobacteriia</taxon>
        <taxon>Flavobacteriales</taxon>
        <taxon>Flavobacteriaceae</taxon>
        <taxon>Flavobacterium</taxon>
    </lineage>
</organism>
<name>A0A2S1QVN4_9FLAO</name>
<feature type="transmembrane region" description="Helical" evidence="5">
    <location>
        <begin position="167"/>
        <end position="183"/>
    </location>
</feature>
<evidence type="ECO:0000256" key="3">
    <source>
        <dbReference type="ARBA" id="ARBA00022989"/>
    </source>
</evidence>
<dbReference type="RefSeq" id="WP_108777160.1">
    <property type="nucleotide sequence ID" value="NZ_CP029186.1"/>
</dbReference>
<feature type="transmembrane region" description="Helical" evidence="5">
    <location>
        <begin position="230"/>
        <end position="249"/>
    </location>
</feature>
<feature type="transmembrane region" description="Helical" evidence="5">
    <location>
        <begin position="195"/>
        <end position="224"/>
    </location>
</feature>
<accession>A0A2S1QVN4</accession>
<evidence type="ECO:0000256" key="1">
    <source>
        <dbReference type="ARBA" id="ARBA00004141"/>
    </source>
</evidence>
<dbReference type="GO" id="GO:0016020">
    <property type="term" value="C:membrane"/>
    <property type="evidence" value="ECO:0007669"/>
    <property type="project" value="UniProtKB-SubCell"/>
</dbReference>
<keyword evidence="4 5" id="KW-0472">Membrane</keyword>
<dbReference type="OrthoDB" id="1093278at2"/>
<feature type="transmembrane region" description="Helical" evidence="5">
    <location>
        <begin position="67"/>
        <end position="87"/>
    </location>
</feature>
<dbReference type="Proteomes" id="UP000244929">
    <property type="component" value="Chromosome"/>
</dbReference>
<evidence type="ECO:0000313" key="7">
    <source>
        <dbReference type="EMBL" id="AWH84454.1"/>
    </source>
</evidence>
<evidence type="ECO:0000256" key="4">
    <source>
        <dbReference type="ARBA" id="ARBA00023136"/>
    </source>
</evidence>
<evidence type="ECO:0000259" key="6">
    <source>
        <dbReference type="Pfam" id="PF04932"/>
    </source>
</evidence>
<evidence type="ECO:0000256" key="2">
    <source>
        <dbReference type="ARBA" id="ARBA00022692"/>
    </source>
</evidence>
<dbReference type="KEGG" id="falb:HYN59_04675"/>
<gene>
    <name evidence="7" type="ORF">HYN59_04675</name>
</gene>
<feature type="domain" description="O-antigen ligase-related" evidence="6">
    <location>
        <begin position="194"/>
        <end position="374"/>
    </location>
</feature>
<dbReference type="InterPro" id="IPR051533">
    <property type="entry name" value="WaaL-like"/>
</dbReference>
<dbReference type="PANTHER" id="PTHR37422:SF17">
    <property type="entry name" value="O-ANTIGEN LIGASE"/>
    <property type="match status" value="1"/>
</dbReference>
<sequence>MANIYNFSRNALLKRIGLAPGKKLIVFFISAVLLTIPLGYVYNSVAIILFVLYSVLSAQKQVFSLRFPLVLPMLLFGLMVLSVAWSIDSQNTLKALSKEAPLLFIPLAFCLNRRLPRRCVHDILNNYSIGICLYCFYFLARAVVRYVYGGGTDVFFYHELATNDINAIYFSALVSVALFWFLVKKSKTFWNYIALLFLLAFIILLSSKTIIIIDVLLVVSYYLFYSPLKPWAKATAVIVFLGLIGIGGYNSKIKGRIVEEFRPNIEKAGTDMSVIHNVTIHEAWNAPNFHQNDYFNGIAFRTYQVRIFTEMIAEDPIFFTGYGLNTSMEKIEEKGNEHTVYQSSDENIGYNKMNFHNQYVEAFADLGIFGFLLVVALLVINIKNAVKSKDFVHIAFAIVMIALFLTESFLWRQRGVVFFTVFYCLFNGLLPKDLSKINHEKNSHNRSGRFFRITSL</sequence>
<dbReference type="PANTHER" id="PTHR37422">
    <property type="entry name" value="TEICHURONIC ACID BIOSYNTHESIS PROTEIN TUAE"/>
    <property type="match status" value="1"/>
</dbReference>
<keyword evidence="8" id="KW-1185">Reference proteome</keyword>